<dbReference type="AlphaFoldDB" id="A0A0L0NMU8"/>
<evidence type="ECO:0000256" key="2">
    <source>
        <dbReference type="SAM" id="Phobius"/>
    </source>
</evidence>
<proteinExistence type="predicted"/>
<evidence type="ECO:0000313" key="4">
    <source>
        <dbReference type="Proteomes" id="UP000036947"/>
    </source>
</evidence>
<sequence length="147" mass="15320">MSLRGNAESEAISPAEHSPDHDAGLRINAEGNGEEVDQAGVILGIHNMAIAVPQIIATVGSSIIFKIWQKPRGTPGDHSISIVMALGGAFVLVASLIAARIRDDTPAPSDETIDEERGESSESPLPAPAAPHQKPAKSGYQSLPEIS</sequence>
<feature type="transmembrane region" description="Helical" evidence="2">
    <location>
        <begin position="48"/>
        <end position="68"/>
    </location>
</feature>
<organism evidence="3 4">
    <name type="scientific">Tolypocladium ophioglossoides (strain CBS 100239)</name>
    <name type="common">Snaketongue truffleclub</name>
    <name type="synonym">Elaphocordyceps ophioglossoides</name>
    <dbReference type="NCBI Taxonomy" id="1163406"/>
    <lineage>
        <taxon>Eukaryota</taxon>
        <taxon>Fungi</taxon>
        <taxon>Dikarya</taxon>
        <taxon>Ascomycota</taxon>
        <taxon>Pezizomycotina</taxon>
        <taxon>Sordariomycetes</taxon>
        <taxon>Hypocreomycetidae</taxon>
        <taxon>Hypocreales</taxon>
        <taxon>Ophiocordycipitaceae</taxon>
        <taxon>Tolypocladium</taxon>
    </lineage>
</organism>
<comment type="caution">
    <text evidence="3">The sequence shown here is derived from an EMBL/GenBank/DDBJ whole genome shotgun (WGS) entry which is preliminary data.</text>
</comment>
<dbReference type="OrthoDB" id="28755at2759"/>
<dbReference type="Proteomes" id="UP000036947">
    <property type="component" value="Unassembled WGS sequence"/>
</dbReference>
<feature type="region of interest" description="Disordered" evidence="1">
    <location>
        <begin position="1"/>
        <end position="27"/>
    </location>
</feature>
<reference evidence="3 4" key="1">
    <citation type="journal article" date="2015" name="BMC Genomics">
        <title>The genome of the truffle-parasite Tolypocladium ophioglossoides and the evolution of antifungal peptaibiotics.</title>
        <authorList>
            <person name="Quandt C.A."/>
            <person name="Bushley K.E."/>
            <person name="Spatafora J.W."/>
        </authorList>
    </citation>
    <scope>NUCLEOTIDE SEQUENCE [LARGE SCALE GENOMIC DNA]</scope>
    <source>
        <strain evidence="3 4">CBS 100239</strain>
    </source>
</reference>
<evidence type="ECO:0000256" key="1">
    <source>
        <dbReference type="SAM" id="MobiDB-lite"/>
    </source>
</evidence>
<gene>
    <name evidence="3" type="ORF">TOPH_00434</name>
</gene>
<feature type="region of interest" description="Disordered" evidence="1">
    <location>
        <begin position="103"/>
        <end position="147"/>
    </location>
</feature>
<name>A0A0L0NMU8_TOLOC</name>
<evidence type="ECO:0000313" key="3">
    <source>
        <dbReference type="EMBL" id="KND95378.1"/>
    </source>
</evidence>
<protein>
    <submittedName>
        <fullName evidence="3">Uncharacterized protein</fullName>
    </submittedName>
</protein>
<keyword evidence="2" id="KW-1133">Transmembrane helix</keyword>
<dbReference type="EMBL" id="LFRF01000001">
    <property type="protein sequence ID" value="KND95378.1"/>
    <property type="molecule type" value="Genomic_DNA"/>
</dbReference>
<keyword evidence="2" id="KW-0472">Membrane</keyword>
<keyword evidence="2" id="KW-0812">Transmembrane</keyword>
<keyword evidence="4" id="KW-1185">Reference proteome</keyword>
<feature type="transmembrane region" description="Helical" evidence="2">
    <location>
        <begin position="80"/>
        <end position="99"/>
    </location>
</feature>
<accession>A0A0L0NMU8</accession>